<comment type="caution">
    <text evidence="2">The sequence shown here is derived from an EMBL/GenBank/DDBJ whole genome shotgun (WGS) entry which is preliminary data.</text>
</comment>
<dbReference type="EMBL" id="VSSQ01105860">
    <property type="protein sequence ID" value="MPN45743.1"/>
    <property type="molecule type" value="Genomic_DNA"/>
</dbReference>
<sequence length="171" mass="18706">MQMPPPIAPERNRQRRIPVGDQPRRRILLNQPAARTFLIIILTVGQYGIMQHSDPVAVAFLGRPAVLLRHPGPTAATTADQAFFAQQLQRPADGNMTGAVQFAQIPDTGQCASRSVGSGSNLLRQIVPHGLVIRSPGFENRHIYRTPEIVSTTIISKNPAIFNRAATDFPV</sequence>
<dbReference type="AlphaFoldDB" id="A0A645IEB3"/>
<proteinExistence type="predicted"/>
<gene>
    <name evidence="2" type="ORF">SDC9_193314</name>
</gene>
<evidence type="ECO:0000313" key="2">
    <source>
        <dbReference type="EMBL" id="MPN45743.1"/>
    </source>
</evidence>
<feature type="region of interest" description="Disordered" evidence="1">
    <location>
        <begin position="1"/>
        <end position="21"/>
    </location>
</feature>
<evidence type="ECO:0000256" key="1">
    <source>
        <dbReference type="SAM" id="MobiDB-lite"/>
    </source>
</evidence>
<reference evidence="2" key="1">
    <citation type="submission" date="2019-08" db="EMBL/GenBank/DDBJ databases">
        <authorList>
            <person name="Kucharzyk K."/>
            <person name="Murdoch R.W."/>
            <person name="Higgins S."/>
            <person name="Loffler F."/>
        </authorList>
    </citation>
    <scope>NUCLEOTIDE SEQUENCE</scope>
</reference>
<organism evidence="2">
    <name type="scientific">bioreactor metagenome</name>
    <dbReference type="NCBI Taxonomy" id="1076179"/>
    <lineage>
        <taxon>unclassified sequences</taxon>
        <taxon>metagenomes</taxon>
        <taxon>ecological metagenomes</taxon>
    </lineage>
</organism>
<protein>
    <submittedName>
        <fullName evidence="2">Uncharacterized protein</fullName>
    </submittedName>
</protein>
<accession>A0A645IEB3</accession>
<name>A0A645IEB3_9ZZZZ</name>